<dbReference type="Pfam" id="PF04325">
    <property type="entry name" value="DUF465"/>
    <property type="match status" value="1"/>
</dbReference>
<name>A0A4R2GR95_9HYPH</name>
<dbReference type="RefSeq" id="WP_132007766.1">
    <property type="nucleotide sequence ID" value="NZ_JBHUNN010000002.1"/>
</dbReference>
<accession>A0A4R2GR95</accession>
<reference evidence="2 3" key="1">
    <citation type="submission" date="2019-03" db="EMBL/GenBank/DDBJ databases">
        <title>Genomic Encyclopedia of Type Strains, Phase IV (KMG-IV): sequencing the most valuable type-strain genomes for metagenomic binning, comparative biology and taxonomic classification.</title>
        <authorList>
            <person name="Goeker M."/>
        </authorList>
    </citation>
    <scope>NUCLEOTIDE SEQUENCE [LARGE SCALE GENOMIC DNA]</scope>
    <source>
        <strain evidence="2 3">DSM 22958</strain>
    </source>
</reference>
<evidence type="ECO:0008006" key="4">
    <source>
        <dbReference type="Google" id="ProtNLM"/>
    </source>
</evidence>
<evidence type="ECO:0000313" key="2">
    <source>
        <dbReference type="EMBL" id="TCO12502.1"/>
    </source>
</evidence>
<dbReference type="EMBL" id="SLWL01000009">
    <property type="protein sequence ID" value="TCO12502.1"/>
    <property type="molecule type" value="Genomic_DNA"/>
</dbReference>
<dbReference type="Gene3D" id="6.10.280.50">
    <property type="match status" value="1"/>
</dbReference>
<sequence length="66" mass="7595">MSVQSHLSELEKRHRAVERELEVARRQPATPDVALSELKRKKLQLKDEITRLRQQVDAPLAASSLH</sequence>
<feature type="coiled-coil region" evidence="1">
    <location>
        <begin position="7"/>
        <end position="55"/>
    </location>
</feature>
<gene>
    <name evidence="2" type="ORF">EV666_109150</name>
</gene>
<keyword evidence="3" id="KW-1185">Reference proteome</keyword>
<protein>
    <recommendedName>
        <fullName evidence="4">DUF465 domain-containing protein</fullName>
    </recommendedName>
</protein>
<comment type="caution">
    <text evidence="2">The sequence shown here is derived from an EMBL/GenBank/DDBJ whole genome shotgun (WGS) entry which is preliminary data.</text>
</comment>
<evidence type="ECO:0000313" key="3">
    <source>
        <dbReference type="Proteomes" id="UP000294881"/>
    </source>
</evidence>
<proteinExistence type="predicted"/>
<dbReference type="Proteomes" id="UP000294881">
    <property type="component" value="Unassembled WGS sequence"/>
</dbReference>
<dbReference type="InterPro" id="IPR007420">
    <property type="entry name" value="DUF465"/>
</dbReference>
<dbReference type="AlphaFoldDB" id="A0A4R2GR95"/>
<evidence type="ECO:0000256" key="1">
    <source>
        <dbReference type="SAM" id="Coils"/>
    </source>
</evidence>
<organism evidence="2 3">
    <name type="scientific">Camelimonas lactis</name>
    <dbReference type="NCBI Taxonomy" id="659006"/>
    <lineage>
        <taxon>Bacteria</taxon>
        <taxon>Pseudomonadati</taxon>
        <taxon>Pseudomonadota</taxon>
        <taxon>Alphaproteobacteria</taxon>
        <taxon>Hyphomicrobiales</taxon>
        <taxon>Chelatococcaceae</taxon>
        <taxon>Camelimonas</taxon>
    </lineage>
</organism>
<dbReference type="InterPro" id="IPR038444">
    <property type="entry name" value="DUF465_sf"/>
</dbReference>
<keyword evidence="1" id="KW-0175">Coiled coil</keyword>
<dbReference type="OrthoDB" id="7362854at2"/>